<protein>
    <submittedName>
        <fullName evidence="8">Peptidase M48 family protein</fullName>
    </submittedName>
</protein>
<dbReference type="PANTHER" id="PTHR22726:SF24">
    <property type="entry name" value="M48 FAMILY METALLOPEPTIDASE"/>
    <property type="match status" value="1"/>
</dbReference>
<dbReference type="InterPro" id="IPR051156">
    <property type="entry name" value="Mito/Outer_Membr_Metalloprot"/>
</dbReference>
<evidence type="ECO:0000313" key="8">
    <source>
        <dbReference type="EMBL" id="MBK1618286.1"/>
    </source>
</evidence>
<evidence type="ECO:0000256" key="2">
    <source>
        <dbReference type="ARBA" id="ARBA00022723"/>
    </source>
</evidence>
<keyword evidence="9" id="KW-1185">Reference proteome</keyword>
<dbReference type="Pfam" id="PF01435">
    <property type="entry name" value="Peptidase_M48"/>
    <property type="match status" value="1"/>
</dbReference>
<keyword evidence="1 6" id="KW-0645">Protease</keyword>
<dbReference type="GO" id="GO:0046872">
    <property type="term" value="F:metal ion binding"/>
    <property type="evidence" value="ECO:0007669"/>
    <property type="project" value="UniProtKB-KW"/>
</dbReference>
<comment type="caution">
    <text evidence="8">The sequence shown here is derived from an EMBL/GenBank/DDBJ whole genome shotgun (WGS) entry which is preliminary data.</text>
</comment>
<evidence type="ECO:0000256" key="6">
    <source>
        <dbReference type="RuleBase" id="RU003983"/>
    </source>
</evidence>
<accession>A0A9X1B420</accession>
<dbReference type="CDD" id="cd07331">
    <property type="entry name" value="M48C_Oma1_like"/>
    <property type="match status" value="1"/>
</dbReference>
<evidence type="ECO:0000256" key="4">
    <source>
        <dbReference type="ARBA" id="ARBA00022833"/>
    </source>
</evidence>
<evidence type="ECO:0000256" key="3">
    <source>
        <dbReference type="ARBA" id="ARBA00022801"/>
    </source>
</evidence>
<dbReference type="PANTHER" id="PTHR22726">
    <property type="entry name" value="METALLOENDOPEPTIDASE OMA1"/>
    <property type="match status" value="1"/>
</dbReference>
<keyword evidence="4 6" id="KW-0862">Zinc</keyword>
<dbReference type="InterPro" id="IPR001915">
    <property type="entry name" value="Peptidase_M48"/>
</dbReference>
<reference evidence="8 9" key="1">
    <citation type="journal article" date="2020" name="Microorganisms">
        <title>Osmotic Adaptation and Compatible Solute Biosynthesis of Phototrophic Bacteria as Revealed from Genome Analyses.</title>
        <authorList>
            <person name="Imhoff J.F."/>
            <person name="Rahn T."/>
            <person name="Kunzel S."/>
            <person name="Keller A."/>
            <person name="Neulinger S.C."/>
        </authorList>
    </citation>
    <scope>NUCLEOTIDE SEQUENCE [LARGE SCALE GENOMIC DNA]</scope>
    <source>
        <strain evidence="8 9">DSM 25653</strain>
    </source>
</reference>
<dbReference type="GO" id="GO:0016020">
    <property type="term" value="C:membrane"/>
    <property type="evidence" value="ECO:0007669"/>
    <property type="project" value="TreeGrafter"/>
</dbReference>
<keyword evidence="2" id="KW-0479">Metal-binding</keyword>
<feature type="domain" description="Peptidase M48" evidence="7">
    <location>
        <begin position="51"/>
        <end position="233"/>
    </location>
</feature>
<dbReference type="AlphaFoldDB" id="A0A9X1B420"/>
<comment type="similarity">
    <text evidence="6">Belongs to the peptidase M48 family.</text>
</comment>
<evidence type="ECO:0000313" key="9">
    <source>
        <dbReference type="Proteomes" id="UP001138768"/>
    </source>
</evidence>
<dbReference type="Proteomes" id="UP001138768">
    <property type="component" value="Unassembled WGS sequence"/>
</dbReference>
<gene>
    <name evidence="8" type="ORF">CKO42_07490</name>
</gene>
<evidence type="ECO:0000259" key="7">
    <source>
        <dbReference type="Pfam" id="PF01435"/>
    </source>
</evidence>
<dbReference type="GO" id="GO:0051603">
    <property type="term" value="P:proteolysis involved in protein catabolic process"/>
    <property type="evidence" value="ECO:0007669"/>
    <property type="project" value="TreeGrafter"/>
</dbReference>
<evidence type="ECO:0000256" key="5">
    <source>
        <dbReference type="ARBA" id="ARBA00023049"/>
    </source>
</evidence>
<keyword evidence="5 6" id="KW-0482">Metalloprotease</keyword>
<comment type="cofactor">
    <cofactor evidence="6">
        <name>Zn(2+)</name>
        <dbReference type="ChEBI" id="CHEBI:29105"/>
    </cofactor>
    <text evidence="6">Binds 1 zinc ion per subunit.</text>
</comment>
<dbReference type="EMBL" id="NRRY01000009">
    <property type="protein sequence ID" value="MBK1618286.1"/>
    <property type="molecule type" value="Genomic_DNA"/>
</dbReference>
<proteinExistence type="inferred from homology"/>
<sequence length="248" mass="26720">MTLLSCATAPETGRRQLLLVSPVEEAQLGLQAFQQLKQQKPVVTNGKDVAMLQRVGGRISQVAPLPDARWEFVLFKDQSPNAFALPGGKVGVNTGILPITKDEAGLATVIGHEIAHAVARHGAERMSQGMLVQLGEAGLSAALGSNPGATGDLVIQAYGLGSQLGVMLPYSRIQELEADELGLLYMARAGYDPREAIGFWTRFAAYNAKRGGAPPEFLSTHPMDQRRIEALERAMSRAVAEYERARSR</sequence>
<dbReference type="GO" id="GO:0004222">
    <property type="term" value="F:metalloendopeptidase activity"/>
    <property type="evidence" value="ECO:0007669"/>
    <property type="project" value="InterPro"/>
</dbReference>
<organism evidence="8 9">
    <name type="scientific">Lamprobacter modestohalophilus</name>
    <dbReference type="NCBI Taxonomy" id="1064514"/>
    <lineage>
        <taxon>Bacteria</taxon>
        <taxon>Pseudomonadati</taxon>
        <taxon>Pseudomonadota</taxon>
        <taxon>Gammaproteobacteria</taxon>
        <taxon>Chromatiales</taxon>
        <taxon>Chromatiaceae</taxon>
        <taxon>Lamprobacter</taxon>
    </lineage>
</organism>
<name>A0A9X1B420_9GAMM</name>
<dbReference type="Gene3D" id="3.30.2010.10">
    <property type="entry name" value="Metalloproteases ('zincins'), catalytic domain"/>
    <property type="match status" value="1"/>
</dbReference>
<keyword evidence="3 6" id="KW-0378">Hydrolase</keyword>
<evidence type="ECO:0000256" key="1">
    <source>
        <dbReference type="ARBA" id="ARBA00022670"/>
    </source>
</evidence>